<dbReference type="Gene3D" id="2.60.120.920">
    <property type="match status" value="1"/>
</dbReference>
<keyword evidence="10" id="KW-1185">Reference proteome</keyword>
<dbReference type="InterPro" id="IPR013083">
    <property type="entry name" value="Znf_RING/FYVE/PHD"/>
</dbReference>
<evidence type="ECO:0000313" key="9">
    <source>
        <dbReference type="Ensembl" id="ENSOANP00000012770.2"/>
    </source>
</evidence>
<dbReference type="Gene3D" id="3.30.40.10">
    <property type="entry name" value="Zinc/RING finger domain, C3HC4 (zinc finger)"/>
    <property type="match status" value="1"/>
</dbReference>
<keyword evidence="4" id="KW-0862">Zinc</keyword>
<dbReference type="GO" id="GO:0043021">
    <property type="term" value="F:ribonucleoprotein complex binding"/>
    <property type="evidence" value="ECO:0000318"/>
    <property type="project" value="GO_Central"/>
</dbReference>
<dbReference type="CTD" id="84282"/>
<dbReference type="Proteomes" id="UP000002279">
    <property type="component" value="Chromosome 15"/>
</dbReference>
<accession>F7ENL3</accession>
<proteinExistence type="predicted"/>
<organism evidence="9 10">
    <name type="scientific">Ornithorhynchus anatinus</name>
    <name type="common">Duckbill platypus</name>
    <dbReference type="NCBI Taxonomy" id="9258"/>
    <lineage>
        <taxon>Eukaryota</taxon>
        <taxon>Metazoa</taxon>
        <taxon>Chordata</taxon>
        <taxon>Craniata</taxon>
        <taxon>Vertebrata</taxon>
        <taxon>Euteleostomi</taxon>
        <taxon>Mammalia</taxon>
        <taxon>Monotremata</taxon>
        <taxon>Ornithorhynchidae</taxon>
        <taxon>Ornithorhynchus</taxon>
    </lineage>
</organism>
<dbReference type="GO" id="GO:0004842">
    <property type="term" value="F:ubiquitin-protein transferase activity"/>
    <property type="evidence" value="ECO:0000318"/>
    <property type="project" value="GO_Central"/>
</dbReference>
<dbReference type="FunFam" id="2.60.120.920:FF:000059">
    <property type="entry name" value="E3 ubiquitin-protein ligase RNF135"/>
    <property type="match status" value="1"/>
</dbReference>
<dbReference type="InterPro" id="IPR027370">
    <property type="entry name" value="Znf-RING_euk"/>
</dbReference>
<feature type="domain" description="B30.2/SPRY" evidence="8">
    <location>
        <begin position="225"/>
        <end position="412"/>
    </location>
</feature>
<reference evidence="9" key="3">
    <citation type="submission" date="2025-09" db="UniProtKB">
        <authorList>
            <consortium name="Ensembl"/>
        </authorList>
    </citation>
    <scope>IDENTIFICATION</scope>
    <source>
        <strain evidence="9">Glennie</strain>
    </source>
</reference>
<dbReference type="GO" id="GO:0045088">
    <property type="term" value="P:regulation of innate immune response"/>
    <property type="evidence" value="ECO:0000318"/>
    <property type="project" value="GO_Central"/>
</dbReference>
<evidence type="ECO:0000256" key="2">
    <source>
        <dbReference type="ARBA" id="ARBA00022723"/>
    </source>
</evidence>
<dbReference type="SMART" id="SM00184">
    <property type="entry name" value="RING"/>
    <property type="match status" value="1"/>
</dbReference>
<dbReference type="PRINTS" id="PR01407">
    <property type="entry name" value="BUTYPHLNCDUF"/>
</dbReference>
<keyword evidence="2" id="KW-0479">Metal-binding</keyword>
<dbReference type="SUPFAM" id="SSF49899">
    <property type="entry name" value="Concanavalin A-like lectins/glucanases"/>
    <property type="match status" value="1"/>
</dbReference>
<dbReference type="InterPro" id="IPR013320">
    <property type="entry name" value="ConA-like_dom_sf"/>
</dbReference>
<sequence>MAGSVEGGVLVWLVEEDVRCPICYDPLRSPATLPCGHSFCSACLCLYWERCAHLGLKGPEAPCSLCRWASSSRKLPGPSVILQALVDKYLAALQESGLGSPGPHPDKDPQVLRKGAVFRREVEDLVEQLESEIALLRSLEPHQKCELADDRNYLGKDSSCGMESVKAVPEPGSPNPFEKNISGIERTLDKLKKKLQETLIWAEAPEETLQDEPVAAVASPSILLPATRPSSCQRSSQFSQWAVHLTFDLRSISHYLEVSECGRRVIVSSHKQAYTDCPERFRINQVLCSEGFSSGHRYWEVRTEQGTTWSAGVAMKEPSYLNHYLGRKGLSWCIEWAGRQLAAWHQGEKIPIGKDKPRVLGVFLDLEAGELSFYSVDSQERLLHQFKVDVSAPLFPAFWLYGAESGNSLVIS</sequence>
<dbReference type="InterPro" id="IPR042723">
    <property type="entry name" value="RNF135_SPRY_PRY_dom"/>
</dbReference>
<dbReference type="InterPro" id="IPR043136">
    <property type="entry name" value="B30.2/SPRY_sf"/>
</dbReference>
<keyword evidence="3 6" id="KW-0863">Zinc-finger</keyword>
<evidence type="ECO:0000259" key="8">
    <source>
        <dbReference type="PROSITE" id="PS50188"/>
    </source>
</evidence>
<dbReference type="STRING" id="9258.ENSOANP00000012770"/>
<dbReference type="HOGENOM" id="CLU_032372_2_0_1"/>
<dbReference type="OrthoDB" id="6270329at2759"/>
<dbReference type="InParanoid" id="F7ENL3"/>
<dbReference type="PROSITE" id="PS50188">
    <property type="entry name" value="B302_SPRY"/>
    <property type="match status" value="1"/>
</dbReference>
<gene>
    <name evidence="9" type="primary">RNF135</name>
</gene>
<evidence type="ECO:0000313" key="10">
    <source>
        <dbReference type="Proteomes" id="UP000002279"/>
    </source>
</evidence>
<dbReference type="InterPro" id="IPR001841">
    <property type="entry name" value="Znf_RING"/>
</dbReference>
<dbReference type="GeneTree" id="ENSGT00940000164538"/>
<feature type="domain" description="RING-type" evidence="7">
    <location>
        <begin position="20"/>
        <end position="67"/>
    </location>
</feature>
<dbReference type="PROSITE" id="PS00518">
    <property type="entry name" value="ZF_RING_1"/>
    <property type="match status" value="1"/>
</dbReference>
<dbReference type="Pfam" id="PF00622">
    <property type="entry name" value="SPRY"/>
    <property type="match status" value="1"/>
</dbReference>
<dbReference type="SMART" id="SM00449">
    <property type="entry name" value="SPRY"/>
    <property type="match status" value="1"/>
</dbReference>
<reference evidence="9 10" key="1">
    <citation type="journal article" date="2008" name="Nature">
        <title>Genome analysis of the platypus reveals unique signatures of evolution.</title>
        <authorList>
            <person name="Warren W.C."/>
            <person name="Hillier L.W."/>
            <person name="Marshall Graves J.A."/>
            <person name="Birney E."/>
            <person name="Ponting C.P."/>
            <person name="Grutzner F."/>
            <person name="Belov K."/>
            <person name="Miller W."/>
            <person name="Clarke L."/>
            <person name="Chinwalla A.T."/>
            <person name="Yang S.P."/>
            <person name="Heger A."/>
            <person name="Locke D.P."/>
            <person name="Miethke P."/>
            <person name="Waters P.D."/>
            <person name="Veyrunes F."/>
            <person name="Fulton L."/>
            <person name="Fulton B."/>
            <person name="Graves T."/>
            <person name="Wallis J."/>
            <person name="Puente X.S."/>
            <person name="Lopez-Otin C."/>
            <person name="Ordonez G.R."/>
            <person name="Eichler E.E."/>
            <person name="Chen L."/>
            <person name="Cheng Z."/>
            <person name="Deakin J.E."/>
            <person name="Alsop A."/>
            <person name="Thompson K."/>
            <person name="Kirby P."/>
            <person name="Papenfuss A.T."/>
            <person name="Wakefield M.J."/>
            <person name="Olender T."/>
            <person name="Lancet D."/>
            <person name="Huttley G.A."/>
            <person name="Smit A.F."/>
            <person name="Pask A."/>
            <person name="Temple-Smith P."/>
            <person name="Batzer M.A."/>
            <person name="Walker J.A."/>
            <person name="Konkel M.K."/>
            <person name="Harris R.S."/>
            <person name="Whittington C.M."/>
            <person name="Wong E.S."/>
            <person name="Gemmell N.J."/>
            <person name="Buschiazzo E."/>
            <person name="Vargas Jentzsch I.M."/>
            <person name="Merkel A."/>
            <person name="Schmitz J."/>
            <person name="Zemann A."/>
            <person name="Churakov G."/>
            <person name="Kriegs J.O."/>
            <person name="Brosius J."/>
            <person name="Murchison E.P."/>
            <person name="Sachidanandam R."/>
            <person name="Smith C."/>
            <person name="Hannon G.J."/>
            <person name="Tsend-Ayush E."/>
            <person name="McMillan D."/>
            <person name="Attenborough R."/>
            <person name="Rens W."/>
            <person name="Ferguson-Smith M."/>
            <person name="Lefevre C.M."/>
            <person name="Sharp J.A."/>
            <person name="Nicholas K.R."/>
            <person name="Ray D.A."/>
            <person name="Kube M."/>
            <person name="Reinhardt R."/>
            <person name="Pringle T.H."/>
            <person name="Taylor J."/>
            <person name="Jones R.C."/>
            <person name="Nixon B."/>
            <person name="Dacheux J.L."/>
            <person name="Niwa H."/>
            <person name="Sekita Y."/>
            <person name="Huang X."/>
            <person name="Stark A."/>
            <person name="Kheradpour P."/>
            <person name="Kellis M."/>
            <person name="Flicek P."/>
            <person name="Chen Y."/>
            <person name="Webber C."/>
            <person name="Hardison R."/>
            <person name="Nelson J."/>
            <person name="Hallsworth-Pepin K."/>
            <person name="Delehaunty K."/>
            <person name="Markovic C."/>
            <person name="Minx P."/>
            <person name="Feng Y."/>
            <person name="Kremitzki C."/>
            <person name="Mitreva M."/>
            <person name="Glasscock J."/>
            <person name="Wylie T."/>
            <person name="Wohldmann P."/>
            <person name="Thiru P."/>
            <person name="Nhan M.N."/>
            <person name="Pohl C.S."/>
            <person name="Smith S.M."/>
            <person name="Hou S."/>
            <person name="Nefedov M."/>
            <person name="de Jong P.J."/>
            <person name="Renfree M.B."/>
            <person name="Mardis E.R."/>
            <person name="Wilson R.K."/>
        </authorList>
    </citation>
    <scope>NUCLEOTIDE SEQUENCE [LARGE SCALE GENOMIC DNA]</scope>
    <source>
        <strain evidence="9 10">Glennie</strain>
    </source>
</reference>
<dbReference type="Pfam" id="PF13765">
    <property type="entry name" value="PRY"/>
    <property type="match status" value="1"/>
</dbReference>
<evidence type="ECO:0000256" key="4">
    <source>
        <dbReference type="ARBA" id="ARBA00022833"/>
    </source>
</evidence>
<evidence type="ECO:0000256" key="6">
    <source>
        <dbReference type="PROSITE-ProRule" id="PRU00175"/>
    </source>
</evidence>
<protein>
    <submittedName>
        <fullName evidence="9">Ring finger protein 135</fullName>
    </submittedName>
</protein>
<dbReference type="CDD" id="cd12902">
    <property type="entry name" value="SPRY_PRY_RNF135"/>
    <property type="match status" value="1"/>
</dbReference>
<dbReference type="SUPFAM" id="SSF57850">
    <property type="entry name" value="RING/U-box"/>
    <property type="match status" value="1"/>
</dbReference>
<dbReference type="CDD" id="cd16599">
    <property type="entry name" value="RING-HC_TRIM35_C-IV"/>
    <property type="match status" value="1"/>
</dbReference>
<dbReference type="GO" id="GO:0045087">
    <property type="term" value="P:innate immune response"/>
    <property type="evidence" value="ECO:0007669"/>
    <property type="project" value="UniProtKB-KW"/>
</dbReference>
<dbReference type="PANTHER" id="PTHR25465">
    <property type="entry name" value="B-BOX DOMAIN CONTAINING"/>
    <property type="match status" value="1"/>
</dbReference>
<dbReference type="GO" id="GO:0005737">
    <property type="term" value="C:cytoplasm"/>
    <property type="evidence" value="ECO:0000318"/>
    <property type="project" value="GO_Central"/>
</dbReference>
<dbReference type="SMART" id="SM00589">
    <property type="entry name" value="PRY"/>
    <property type="match status" value="1"/>
</dbReference>
<dbReference type="KEGG" id="oaa:100080282"/>
<dbReference type="RefSeq" id="XP_001511163.2">
    <property type="nucleotide sequence ID" value="XM_001511113.4"/>
</dbReference>
<dbReference type="InterPro" id="IPR001870">
    <property type="entry name" value="B30.2/SPRY"/>
</dbReference>
<dbReference type="GO" id="GO:0008270">
    <property type="term" value="F:zinc ion binding"/>
    <property type="evidence" value="ECO:0007669"/>
    <property type="project" value="UniProtKB-KW"/>
</dbReference>
<name>F7ENL3_ORNAN</name>
<dbReference type="InterPro" id="IPR003877">
    <property type="entry name" value="SPRY_dom"/>
</dbReference>
<reference evidence="9" key="2">
    <citation type="submission" date="2025-08" db="UniProtKB">
        <authorList>
            <consortium name="Ensembl"/>
        </authorList>
    </citation>
    <scope>IDENTIFICATION</scope>
    <source>
        <strain evidence="9">Glennie</strain>
    </source>
</reference>
<dbReference type="Pfam" id="PF13445">
    <property type="entry name" value="zf-RING_UBOX"/>
    <property type="match status" value="1"/>
</dbReference>
<keyword evidence="1" id="KW-0399">Innate immunity</keyword>
<evidence type="ECO:0000256" key="5">
    <source>
        <dbReference type="ARBA" id="ARBA00022859"/>
    </source>
</evidence>
<dbReference type="eggNOG" id="KOG2177">
    <property type="taxonomic scope" value="Eukaryota"/>
</dbReference>
<dbReference type="OMA" id="RCSHWAV"/>
<dbReference type="FunCoup" id="F7ENL3">
    <property type="interactions" value="69"/>
</dbReference>
<dbReference type="Ensembl" id="ENSOANT00000012772.3">
    <property type="protein sequence ID" value="ENSOANP00000012770.2"/>
    <property type="gene ID" value="ENSOANG00000008031.3"/>
</dbReference>
<dbReference type="PROSITE" id="PS50089">
    <property type="entry name" value="ZF_RING_2"/>
    <property type="match status" value="1"/>
</dbReference>
<evidence type="ECO:0000259" key="7">
    <source>
        <dbReference type="PROSITE" id="PS50089"/>
    </source>
</evidence>
<dbReference type="AlphaFoldDB" id="F7ENL3"/>
<dbReference type="GeneID" id="100080282"/>
<evidence type="ECO:0000256" key="1">
    <source>
        <dbReference type="ARBA" id="ARBA00022588"/>
    </source>
</evidence>
<dbReference type="Bgee" id="ENSOANG00000008031">
    <property type="expression patterns" value="Expressed in fibroblast and 6 other cell types or tissues"/>
</dbReference>
<dbReference type="InterPro" id="IPR017907">
    <property type="entry name" value="Znf_RING_CS"/>
</dbReference>
<dbReference type="InterPro" id="IPR003879">
    <property type="entry name" value="Butyrophylin_SPRY"/>
</dbReference>
<evidence type="ECO:0000256" key="3">
    <source>
        <dbReference type="ARBA" id="ARBA00022771"/>
    </source>
</evidence>
<dbReference type="InterPro" id="IPR006574">
    <property type="entry name" value="PRY"/>
</dbReference>
<dbReference type="InterPro" id="IPR051051">
    <property type="entry name" value="E3_ubiq-ligase_TRIM/RNF"/>
</dbReference>
<keyword evidence="5" id="KW-0391">Immunity</keyword>
<dbReference type="PANTHER" id="PTHR25465:SF41">
    <property type="entry name" value="E3 UBIQUITIN-PROTEIN LIGASE RNF135"/>
    <property type="match status" value="1"/>
</dbReference>